<evidence type="ECO:0000313" key="2">
    <source>
        <dbReference type="Proteomes" id="UP000314294"/>
    </source>
</evidence>
<accession>A0A4Z2IGG9</accession>
<keyword evidence="2" id="KW-1185">Reference proteome</keyword>
<dbReference type="Proteomes" id="UP000314294">
    <property type="component" value="Unassembled WGS sequence"/>
</dbReference>
<dbReference type="EMBL" id="SRLO01000089">
    <property type="protein sequence ID" value="TNN76861.1"/>
    <property type="molecule type" value="Genomic_DNA"/>
</dbReference>
<comment type="caution">
    <text evidence="1">The sequence shown here is derived from an EMBL/GenBank/DDBJ whole genome shotgun (WGS) entry which is preliminary data.</text>
</comment>
<sequence length="91" mass="10187">MSMLSSSPTYGSSRICRPKTASDVLAGEHPPKMGTCAISSRRYSWEIIRHSDFRIPCTLAHVCSICVYDSAMLAVMQTKRYEVEVKSVQEL</sequence>
<organism evidence="1 2">
    <name type="scientific">Liparis tanakae</name>
    <name type="common">Tanaka's snailfish</name>
    <dbReference type="NCBI Taxonomy" id="230148"/>
    <lineage>
        <taxon>Eukaryota</taxon>
        <taxon>Metazoa</taxon>
        <taxon>Chordata</taxon>
        <taxon>Craniata</taxon>
        <taxon>Vertebrata</taxon>
        <taxon>Euteleostomi</taxon>
        <taxon>Actinopterygii</taxon>
        <taxon>Neopterygii</taxon>
        <taxon>Teleostei</taxon>
        <taxon>Neoteleostei</taxon>
        <taxon>Acanthomorphata</taxon>
        <taxon>Eupercaria</taxon>
        <taxon>Perciformes</taxon>
        <taxon>Cottioidei</taxon>
        <taxon>Cottales</taxon>
        <taxon>Liparidae</taxon>
        <taxon>Liparis</taxon>
    </lineage>
</organism>
<evidence type="ECO:0000313" key="1">
    <source>
        <dbReference type="EMBL" id="TNN76861.1"/>
    </source>
</evidence>
<name>A0A4Z2IGG9_9TELE</name>
<protein>
    <submittedName>
        <fullName evidence="1">Uncharacterized protein</fullName>
    </submittedName>
</protein>
<dbReference type="AlphaFoldDB" id="A0A4Z2IGG9"/>
<reference evidence="1 2" key="1">
    <citation type="submission" date="2019-03" db="EMBL/GenBank/DDBJ databases">
        <title>First draft genome of Liparis tanakae, snailfish: a comprehensive survey of snailfish specific genes.</title>
        <authorList>
            <person name="Kim W."/>
            <person name="Song I."/>
            <person name="Jeong J.-H."/>
            <person name="Kim D."/>
            <person name="Kim S."/>
            <person name="Ryu S."/>
            <person name="Song J.Y."/>
            <person name="Lee S.K."/>
        </authorList>
    </citation>
    <scope>NUCLEOTIDE SEQUENCE [LARGE SCALE GENOMIC DNA]</scope>
    <source>
        <tissue evidence="1">Muscle</tissue>
    </source>
</reference>
<gene>
    <name evidence="1" type="ORF">EYF80_012914</name>
</gene>
<proteinExistence type="predicted"/>